<sequence>MKVPLETFNVVKGTFMTRRGEDSGLGGTRRGTAMKVPLGTPSVVKGTFMT</sequence>
<accession>A0ABR6BFN0</accession>
<evidence type="ECO:0000313" key="2">
    <source>
        <dbReference type="Proteomes" id="UP000517916"/>
    </source>
</evidence>
<gene>
    <name evidence="1" type="ORF">BC739_002573</name>
</gene>
<comment type="caution">
    <text evidence="1">The sequence shown here is derived from an EMBL/GenBank/DDBJ whole genome shotgun (WGS) entry which is preliminary data.</text>
</comment>
<protein>
    <submittedName>
        <fullName evidence="1">Uncharacterized protein</fullName>
    </submittedName>
</protein>
<dbReference type="Proteomes" id="UP000517916">
    <property type="component" value="Unassembled WGS sequence"/>
</dbReference>
<proteinExistence type="predicted"/>
<evidence type="ECO:0000313" key="1">
    <source>
        <dbReference type="EMBL" id="MBA8925374.1"/>
    </source>
</evidence>
<organism evidence="1 2">
    <name type="scientific">Kutzneria viridogrisea</name>
    <dbReference type="NCBI Taxonomy" id="47990"/>
    <lineage>
        <taxon>Bacteria</taxon>
        <taxon>Bacillati</taxon>
        <taxon>Actinomycetota</taxon>
        <taxon>Actinomycetes</taxon>
        <taxon>Pseudonocardiales</taxon>
        <taxon>Pseudonocardiaceae</taxon>
        <taxon>Kutzneria</taxon>
    </lineage>
</organism>
<dbReference type="EMBL" id="JACJID010000002">
    <property type="protein sequence ID" value="MBA8925374.1"/>
    <property type="molecule type" value="Genomic_DNA"/>
</dbReference>
<reference evidence="1 2" key="1">
    <citation type="submission" date="2020-08" db="EMBL/GenBank/DDBJ databases">
        <title>Genomic Encyclopedia of Archaeal and Bacterial Type Strains, Phase II (KMG-II): from individual species to whole genera.</title>
        <authorList>
            <person name="Goeker M."/>
        </authorList>
    </citation>
    <scope>NUCLEOTIDE SEQUENCE [LARGE SCALE GENOMIC DNA]</scope>
    <source>
        <strain evidence="1 2">DSM 43850</strain>
    </source>
</reference>
<name>A0ABR6BFN0_9PSEU</name>
<keyword evidence="2" id="KW-1185">Reference proteome</keyword>